<sequence>MSTPLNELSNNMPSNQNNEIIGEIINEMNDGDQFDTNLDGNGNVSGSNMGNMGNGNMGNGNMSNMGNMNNDPHLDRQLDSNINMLAGDNLNNIDNHFMPSINIDTVPELSMKDKILNMVKDPSAVVLIYFILSSPVINKLLAQNIPKLFSNTISNTMNWVSLSIKSIIAGVLFYIFKLVL</sequence>
<evidence type="ECO:0000256" key="1">
    <source>
        <dbReference type="SAM" id="MobiDB-lite"/>
    </source>
</evidence>
<accession>A0A6C0EJP9</accession>
<evidence type="ECO:0000313" key="2">
    <source>
        <dbReference type="EMBL" id="QHT28560.1"/>
    </source>
</evidence>
<proteinExistence type="predicted"/>
<reference evidence="2" key="1">
    <citation type="journal article" date="2020" name="Nature">
        <title>Giant virus diversity and host interactions through global metagenomics.</title>
        <authorList>
            <person name="Schulz F."/>
            <person name="Roux S."/>
            <person name="Paez-Espino D."/>
            <person name="Jungbluth S."/>
            <person name="Walsh D.A."/>
            <person name="Denef V.J."/>
            <person name="McMahon K.D."/>
            <person name="Konstantinidis K.T."/>
            <person name="Eloe-Fadrosh E.A."/>
            <person name="Kyrpides N.C."/>
            <person name="Woyke T."/>
        </authorList>
    </citation>
    <scope>NUCLEOTIDE SEQUENCE</scope>
    <source>
        <strain evidence="2">GVMAG-M-3300001351-8</strain>
    </source>
</reference>
<dbReference type="AlphaFoldDB" id="A0A6C0EJP9"/>
<feature type="region of interest" description="Disordered" evidence="1">
    <location>
        <begin position="31"/>
        <end position="60"/>
    </location>
</feature>
<protein>
    <submittedName>
        <fullName evidence="2">Uncharacterized protein</fullName>
    </submittedName>
</protein>
<dbReference type="EMBL" id="MN738863">
    <property type="protein sequence ID" value="QHT28560.1"/>
    <property type="molecule type" value="Genomic_DNA"/>
</dbReference>
<feature type="compositionally biased region" description="Low complexity" evidence="1">
    <location>
        <begin position="40"/>
        <end position="51"/>
    </location>
</feature>
<name>A0A6C0EJP9_9ZZZZ</name>
<organism evidence="2">
    <name type="scientific">viral metagenome</name>
    <dbReference type="NCBI Taxonomy" id="1070528"/>
    <lineage>
        <taxon>unclassified sequences</taxon>
        <taxon>metagenomes</taxon>
        <taxon>organismal metagenomes</taxon>
    </lineage>
</organism>